<dbReference type="Proteomes" id="UP001558652">
    <property type="component" value="Unassembled WGS sequence"/>
</dbReference>
<gene>
    <name evidence="2" type="ORF">AAG570_008644</name>
</gene>
<dbReference type="EMBL" id="JBFDAA010000003">
    <property type="protein sequence ID" value="KAL1138581.1"/>
    <property type="molecule type" value="Genomic_DNA"/>
</dbReference>
<keyword evidence="3" id="KW-1185">Reference proteome</keyword>
<organism evidence="2 3">
    <name type="scientific">Ranatra chinensis</name>
    <dbReference type="NCBI Taxonomy" id="642074"/>
    <lineage>
        <taxon>Eukaryota</taxon>
        <taxon>Metazoa</taxon>
        <taxon>Ecdysozoa</taxon>
        <taxon>Arthropoda</taxon>
        <taxon>Hexapoda</taxon>
        <taxon>Insecta</taxon>
        <taxon>Pterygota</taxon>
        <taxon>Neoptera</taxon>
        <taxon>Paraneoptera</taxon>
        <taxon>Hemiptera</taxon>
        <taxon>Heteroptera</taxon>
        <taxon>Panheteroptera</taxon>
        <taxon>Nepomorpha</taxon>
        <taxon>Nepidae</taxon>
        <taxon>Ranatrinae</taxon>
        <taxon>Ranatra</taxon>
    </lineage>
</organism>
<feature type="region of interest" description="Disordered" evidence="1">
    <location>
        <begin position="90"/>
        <end position="112"/>
    </location>
</feature>
<evidence type="ECO:0000313" key="2">
    <source>
        <dbReference type="EMBL" id="KAL1138581.1"/>
    </source>
</evidence>
<evidence type="ECO:0000256" key="1">
    <source>
        <dbReference type="SAM" id="MobiDB-lite"/>
    </source>
</evidence>
<evidence type="ECO:0000313" key="3">
    <source>
        <dbReference type="Proteomes" id="UP001558652"/>
    </source>
</evidence>
<reference evidence="2 3" key="1">
    <citation type="submission" date="2024-07" db="EMBL/GenBank/DDBJ databases">
        <title>Chromosome-level genome assembly of the water stick insect Ranatra chinensis (Heteroptera: Nepidae).</title>
        <authorList>
            <person name="Liu X."/>
        </authorList>
    </citation>
    <scope>NUCLEOTIDE SEQUENCE [LARGE SCALE GENOMIC DNA]</scope>
    <source>
        <strain evidence="2">Cailab_2021Rc</strain>
        <tissue evidence="2">Muscle</tissue>
    </source>
</reference>
<protein>
    <submittedName>
        <fullName evidence="2">Uncharacterized protein</fullName>
    </submittedName>
</protein>
<accession>A0ABD0YRL0</accession>
<name>A0ABD0YRL0_9HEMI</name>
<proteinExistence type="predicted"/>
<comment type="caution">
    <text evidence="2">The sequence shown here is derived from an EMBL/GenBank/DDBJ whole genome shotgun (WGS) entry which is preliminary data.</text>
</comment>
<dbReference type="AlphaFoldDB" id="A0ABD0YRL0"/>
<sequence>MAFSDAVKSFIFDFLCTKVRGTSVPVDFSDRYVGAKAVRINRLLLSVLSENGSAFGHQSLSGEYDDNTPSDHLCQRDRILAREDVKNGTSDWKEAKRRSTSVTEDDRDHPERCRWGTRRPGRISVFLKYGEGLGYIRKRNPVQGRVTGDLTVPANECTWCWGRKHPHAPVLRLQSASRYSHALHSFLSAAQCLLTSSPRPIGPSHDPIPSICGAPVRISDCHAEGLRFDSPLSYVLLKNQIDLWALGCLEGGFSLVQASSRFIILDRVVDRCCRAYLCGDRERKSGRMVPFPQKGIREKRSVLGRGQVERPGWGTGEQADLHGKVATLSATAYAATAYLQFAISGTPLAILFVIGSDFIARKTPQGRKDPQRTLEDFVFNP</sequence>